<dbReference type="InterPro" id="IPR036278">
    <property type="entry name" value="Sialidase_sf"/>
</dbReference>
<dbReference type="AlphaFoldDB" id="A0A7W5DTN3"/>
<comment type="similarity">
    <text evidence="2">Belongs to the glycosyl hydrolase 33 family.</text>
</comment>
<dbReference type="InterPro" id="IPR029456">
    <property type="entry name" value="Sialidase_N"/>
</dbReference>
<proteinExistence type="inferred from homology"/>
<dbReference type="Gene3D" id="2.60.40.1290">
    <property type="match status" value="1"/>
</dbReference>
<evidence type="ECO:0000259" key="5">
    <source>
        <dbReference type="Pfam" id="PF14873"/>
    </source>
</evidence>
<protein>
    <recommendedName>
        <fullName evidence="3">exo-alpha-sialidase</fullName>
        <ecNumber evidence="3">3.2.1.18</ecNumber>
    </recommendedName>
</protein>
<dbReference type="PANTHER" id="PTHR10628">
    <property type="entry name" value="SIALIDASE"/>
    <property type="match status" value="1"/>
</dbReference>
<dbReference type="GO" id="GO:0006689">
    <property type="term" value="P:ganglioside catabolic process"/>
    <property type="evidence" value="ECO:0007669"/>
    <property type="project" value="TreeGrafter"/>
</dbReference>
<dbReference type="InterPro" id="IPR011040">
    <property type="entry name" value="Sialidase"/>
</dbReference>
<dbReference type="EC" id="3.2.1.18" evidence="3"/>
<dbReference type="PANTHER" id="PTHR10628:SF30">
    <property type="entry name" value="EXO-ALPHA-SIALIDASE"/>
    <property type="match status" value="1"/>
</dbReference>
<dbReference type="Pfam" id="PF13088">
    <property type="entry name" value="BNR_2"/>
    <property type="match status" value="1"/>
</dbReference>
<dbReference type="EMBL" id="JACHYB010000002">
    <property type="protein sequence ID" value="MBB3188701.1"/>
    <property type="molecule type" value="Genomic_DNA"/>
</dbReference>
<evidence type="ECO:0000256" key="3">
    <source>
        <dbReference type="ARBA" id="ARBA00012733"/>
    </source>
</evidence>
<accession>A0A7W5DTN3</accession>
<reference evidence="6 7" key="1">
    <citation type="submission" date="2020-08" db="EMBL/GenBank/DDBJ databases">
        <title>Genomic Encyclopedia of Type Strains, Phase IV (KMG-IV): sequencing the most valuable type-strain genomes for metagenomic binning, comparative biology and taxonomic classification.</title>
        <authorList>
            <person name="Goeker M."/>
        </authorList>
    </citation>
    <scope>NUCLEOTIDE SEQUENCE [LARGE SCALE GENOMIC DNA]</scope>
    <source>
        <strain evidence="6 7">DSM 27471</strain>
    </source>
</reference>
<feature type="domain" description="Sialidase" evidence="4">
    <location>
        <begin position="190"/>
        <end position="466"/>
    </location>
</feature>
<comment type="caution">
    <text evidence="6">The sequence shown here is derived from an EMBL/GenBank/DDBJ whole genome shotgun (WGS) entry which is preliminary data.</text>
</comment>
<sequence>MLTKDNDFTGRGNDNEIIAGVLFYLNSSSPVACKSISFSMNGTSKLNDVDSIKIYSTGATNHLDPRTTADASLLGTATPQNGEIVCSTNGIFPPGTNYLWLTYHIKGTATEGDTVTASFLSLTTANEVYKITQFQPQGGRVILLSRKLMYAPGDLGSANYRIPAILTAPDGSIILANDKRKDNQGDLPNDIDVMITRSINGGQTWLAPVTIAQGQGVGKGYGDASLTLAPNGDIICVFVGGPGLAASTPTNPLRTYICRSSNNGQTWTSPKDITDQLYGSGCSDPIRKLWYASFCASGRGLLTHSGRIMLVAAVRETSSSKLSNFVYYSDDNGYTWNVSDRAMLGGDEAKVAELNNGNILMSIRHDGGGARYYNLSSDNGVTWGAVSSWPELTEPGCNGSLIRYTSTKDGYDKNRLLHSIPNDATFRDNVSVFVSYDEGKTWPVKKSICTGSSAYSSLTILPDGTIGAYVEENDPISLYFINFSLSWLTNGVDVFTKPK</sequence>
<dbReference type="RefSeq" id="WP_343053519.1">
    <property type="nucleotide sequence ID" value="NZ_JACHYB010000002.1"/>
</dbReference>
<comment type="catalytic activity">
    <reaction evidence="1">
        <text>Hydrolysis of alpha-(2-&gt;3)-, alpha-(2-&gt;6)-, alpha-(2-&gt;8)- glycosidic linkages of terminal sialic acid residues in oligosaccharides, glycoproteins, glycolipids, colominic acid and synthetic substrates.</text>
        <dbReference type="EC" id="3.2.1.18"/>
    </reaction>
</comment>
<dbReference type="GO" id="GO:0009313">
    <property type="term" value="P:oligosaccharide catabolic process"/>
    <property type="evidence" value="ECO:0007669"/>
    <property type="project" value="TreeGrafter"/>
</dbReference>
<dbReference type="GO" id="GO:0004308">
    <property type="term" value="F:exo-alpha-sialidase activity"/>
    <property type="evidence" value="ECO:0007669"/>
    <property type="project" value="UniProtKB-EC"/>
</dbReference>
<evidence type="ECO:0000256" key="1">
    <source>
        <dbReference type="ARBA" id="ARBA00000427"/>
    </source>
</evidence>
<evidence type="ECO:0000259" key="4">
    <source>
        <dbReference type="Pfam" id="PF13088"/>
    </source>
</evidence>
<dbReference type="GO" id="GO:0005737">
    <property type="term" value="C:cytoplasm"/>
    <property type="evidence" value="ECO:0007669"/>
    <property type="project" value="TreeGrafter"/>
</dbReference>
<keyword evidence="7" id="KW-1185">Reference proteome</keyword>
<dbReference type="Gene3D" id="2.120.10.10">
    <property type="match status" value="1"/>
</dbReference>
<feature type="domain" description="Sialidase N-terminal" evidence="5">
    <location>
        <begin position="27"/>
        <end position="126"/>
    </location>
</feature>
<organism evidence="6 7">
    <name type="scientific">Microbacter margulisiae</name>
    <dbReference type="NCBI Taxonomy" id="1350067"/>
    <lineage>
        <taxon>Bacteria</taxon>
        <taxon>Pseudomonadati</taxon>
        <taxon>Bacteroidota</taxon>
        <taxon>Bacteroidia</taxon>
        <taxon>Bacteroidales</taxon>
        <taxon>Porphyromonadaceae</taxon>
        <taxon>Microbacter</taxon>
    </lineage>
</organism>
<evidence type="ECO:0000313" key="6">
    <source>
        <dbReference type="EMBL" id="MBB3188701.1"/>
    </source>
</evidence>
<dbReference type="InterPro" id="IPR026856">
    <property type="entry name" value="Sialidase_fam"/>
</dbReference>
<gene>
    <name evidence="6" type="ORF">FHX64_002899</name>
</gene>
<dbReference type="Pfam" id="PF14873">
    <property type="entry name" value="BNR_assoc_N"/>
    <property type="match status" value="1"/>
</dbReference>
<dbReference type="GO" id="GO:0016020">
    <property type="term" value="C:membrane"/>
    <property type="evidence" value="ECO:0007669"/>
    <property type="project" value="TreeGrafter"/>
</dbReference>
<name>A0A7W5DTN3_9PORP</name>
<evidence type="ECO:0000256" key="2">
    <source>
        <dbReference type="ARBA" id="ARBA00009348"/>
    </source>
</evidence>
<evidence type="ECO:0000313" key="7">
    <source>
        <dbReference type="Proteomes" id="UP000544222"/>
    </source>
</evidence>
<dbReference type="SUPFAM" id="SSF50939">
    <property type="entry name" value="Sialidases"/>
    <property type="match status" value="1"/>
</dbReference>
<dbReference type="Proteomes" id="UP000544222">
    <property type="component" value="Unassembled WGS sequence"/>
</dbReference>
<dbReference type="CDD" id="cd15482">
    <property type="entry name" value="Sialidase_non-viral"/>
    <property type="match status" value="1"/>
</dbReference>